<dbReference type="PROSITE" id="PS00211">
    <property type="entry name" value="ABC_TRANSPORTER_1"/>
    <property type="match status" value="1"/>
</dbReference>
<proteinExistence type="inferred from homology"/>
<dbReference type="PANTHER" id="PTHR43335">
    <property type="entry name" value="ABC TRANSPORTER, ATP-BINDING PROTEIN"/>
    <property type="match status" value="1"/>
</dbReference>
<keyword evidence="3" id="KW-0547">Nucleotide-binding</keyword>
<dbReference type="RefSeq" id="WP_115753128.1">
    <property type="nucleotide sequence ID" value="NZ_LARY01000002.1"/>
</dbReference>
<dbReference type="InterPro" id="IPR025302">
    <property type="entry name" value="DrrA1/2-like_C"/>
</dbReference>
<dbReference type="InterPro" id="IPR003593">
    <property type="entry name" value="AAA+_ATPase"/>
</dbReference>
<dbReference type="GO" id="GO:0016887">
    <property type="term" value="F:ATP hydrolysis activity"/>
    <property type="evidence" value="ECO:0007669"/>
    <property type="project" value="InterPro"/>
</dbReference>
<dbReference type="GO" id="GO:0005524">
    <property type="term" value="F:ATP binding"/>
    <property type="evidence" value="ECO:0007669"/>
    <property type="project" value="UniProtKB-KW"/>
</dbReference>
<gene>
    <name evidence="6" type="ORF">UR08_07890</name>
</gene>
<dbReference type="EMBL" id="LARY01000002">
    <property type="protein sequence ID" value="RDX00877.1"/>
    <property type="molecule type" value="Genomic_DNA"/>
</dbReference>
<dbReference type="PROSITE" id="PS50893">
    <property type="entry name" value="ABC_TRANSPORTER_2"/>
    <property type="match status" value="1"/>
</dbReference>
<dbReference type="PANTHER" id="PTHR43335:SF11">
    <property type="entry name" value="ABC TRANSPORTER RELATED"/>
    <property type="match status" value="1"/>
</dbReference>
<protein>
    <submittedName>
        <fullName evidence="6">ABC transporter ATP-binding protein</fullName>
    </submittedName>
</protein>
<feature type="domain" description="ABC transporter" evidence="5">
    <location>
        <begin position="4"/>
        <end position="229"/>
    </location>
</feature>
<keyword evidence="4 6" id="KW-0067">ATP-binding</keyword>
<dbReference type="SMART" id="SM00382">
    <property type="entry name" value="AAA"/>
    <property type="match status" value="1"/>
</dbReference>
<organism evidence="6 7">
    <name type="scientific">Listeria kieliensis</name>
    <dbReference type="NCBI Taxonomy" id="1621700"/>
    <lineage>
        <taxon>Bacteria</taxon>
        <taxon>Bacillati</taxon>
        <taxon>Bacillota</taxon>
        <taxon>Bacilli</taxon>
        <taxon>Bacillales</taxon>
        <taxon>Listeriaceae</taxon>
        <taxon>Listeria</taxon>
    </lineage>
</organism>
<dbReference type="InterPro" id="IPR003439">
    <property type="entry name" value="ABC_transporter-like_ATP-bd"/>
</dbReference>
<comment type="caution">
    <text evidence="6">The sequence shown here is derived from an EMBL/GenBank/DDBJ whole genome shotgun (WGS) entry which is preliminary data.</text>
</comment>
<evidence type="ECO:0000313" key="6">
    <source>
        <dbReference type="EMBL" id="RDX00877.1"/>
    </source>
</evidence>
<evidence type="ECO:0000313" key="7">
    <source>
        <dbReference type="Proteomes" id="UP000257055"/>
    </source>
</evidence>
<evidence type="ECO:0000259" key="5">
    <source>
        <dbReference type="PROSITE" id="PS50893"/>
    </source>
</evidence>
<dbReference type="Pfam" id="PF00005">
    <property type="entry name" value="ABC_tran"/>
    <property type="match status" value="1"/>
</dbReference>
<dbReference type="Pfam" id="PF13732">
    <property type="entry name" value="DrrA1-3_C"/>
    <property type="match status" value="1"/>
</dbReference>
<evidence type="ECO:0000256" key="4">
    <source>
        <dbReference type="ARBA" id="ARBA00022840"/>
    </source>
</evidence>
<dbReference type="Gene3D" id="3.40.50.300">
    <property type="entry name" value="P-loop containing nucleotide triphosphate hydrolases"/>
    <property type="match status" value="1"/>
</dbReference>
<dbReference type="AlphaFoldDB" id="A0A3D8TQA4"/>
<dbReference type="SUPFAM" id="SSF52540">
    <property type="entry name" value="P-loop containing nucleoside triphosphate hydrolases"/>
    <property type="match status" value="1"/>
</dbReference>
<dbReference type="InterPro" id="IPR027417">
    <property type="entry name" value="P-loop_NTPase"/>
</dbReference>
<comment type="similarity">
    <text evidence="1">Belongs to the ABC transporter superfamily.</text>
</comment>
<keyword evidence="2" id="KW-0813">Transport</keyword>
<dbReference type="Proteomes" id="UP000257055">
    <property type="component" value="Unassembled WGS sequence"/>
</dbReference>
<reference evidence="7" key="1">
    <citation type="submission" date="2015-04" db="EMBL/GenBank/DDBJ databases">
        <authorList>
            <person name="Schardt J."/>
            <person name="Mueller-Herbst S."/>
            <person name="Scherer S."/>
            <person name="Huptas C."/>
        </authorList>
    </citation>
    <scope>NUCLEOTIDE SEQUENCE [LARGE SCALE GENOMIC DNA]</scope>
    <source>
        <strain evidence="7">Kiel-L1</strain>
    </source>
</reference>
<dbReference type="InterPro" id="IPR017871">
    <property type="entry name" value="ABC_transporter-like_CS"/>
</dbReference>
<evidence type="ECO:0000256" key="3">
    <source>
        <dbReference type="ARBA" id="ARBA00022741"/>
    </source>
</evidence>
<evidence type="ECO:0000256" key="1">
    <source>
        <dbReference type="ARBA" id="ARBA00005417"/>
    </source>
</evidence>
<sequence length="301" mass="34164">MTSLKIYQLSKQFENKKAVSDVSFSVQDGECLALIGPNGAGKTTLINMLVQILKPDQGSILLDGEKMSGAREKIGFLPQYPAFYGYMTAVETLRFMGRLSKMSGKELEMRIDEVLQQVGLSEEGKKRVSGFSGGMRQRLGIAQAILHKPKLLVLDEPVSALDPIGRREVITLIEELKKETTILFSTHILQDAEEICDHITMMSRGEIVLDKPLSEIKKEASTSVFEVEFACFPEQWFEEIRKSDRWIRTERIGTICRFEAKNRHIDGEWLFNEAGNAGLEIQRFENIHESLEQIFMKKVSE</sequence>
<accession>A0A3D8TQA4</accession>
<evidence type="ECO:0000256" key="2">
    <source>
        <dbReference type="ARBA" id="ARBA00022448"/>
    </source>
</evidence>
<keyword evidence="7" id="KW-1185">Reference proteome</keyword>
<dbReference type="CDD" id="cd03230">
    <property type="entry name" value="ABC_DR_subfamily_A"/>
    <property type="match status" value="1"/>
</dbReference>
<name>A0A3D8TQA4_9LIST</name>